<evidence type="ECO:0000313" key="2">
    <source>
        <dbReference type="Proteomes" id="UP001549036"/>
    </source>
</evidence>
<evidence type="ECO:0000313" key="1">
    <source>
        <dbReference type="EMBL" id="MET3595158.1"/>
    </source>
</evidence>
<organism evidence="1 2">
    <name type="scientific">Mesorhizobium shonense</name>
    <dbReference type="NCBI Taxonomy" id="1209948"/>
    <lineage>
        <taxon>Bacteria</taxon>
        <taxon>Pseudomonadati</taxon>
        <taxon>Pseudomonadota</taxon>
        <taxon>Alphaproteobacteria</taxon>
        <taxon>Hyphomicrobiales</taxon>
        <taxon>Phyllobacteriaceae</taxon>
        <taxon>Mesorhizobium</taxon>
    </lineage>
</organism>
<dbReference type="Pfam" id="PF11284">
    <property type="entry name" value="DUF3085"/>
    <property type="match status" value="1"/>
</dbReference>
<dbReference type="InterPro" id="IPR021436">
    <property type="entry name" value="DUF3085"/>
</dbReference>
<name>A0ABV2HXY7_9HYPH</name>
<evidence type="ECO:0008006" key="3">
    <source>
        <dbReference type="Google" id="ProtNLM"/>
    </source>
</evidence>
<dbReference type="RefSeq" id="WP_354416508.1">
    <property type="nucleotide sequence ID" value="NZ_JBEPLM010000009.1"/>
</dbReference>
<sequence length="125" mass="14396">MRLTFRADKIRELFAAAESRWPLGLRRRFRVKDPAGFWLVGDQGVYLMHNGKATKHKQLVYAQECNPETMPFDQWWAAKRDSFGDDDGREFIDAGLVRDAVAANSPLIFEFTETTISVFIEKCAH</sequence>
<proteinExistence type="predicted"/>
<dbReference type="Proteomes" id="UP001549036">
    <property type="component" value="Unassembled WGS sequence"/>
</dbReference>
<reference evidence="1 2" key="1">
    <citation type="submission" date="2024-06" db="EMBL/GenBank/DDBJ databases">
        <title>Genomic Encyclopedia of Type Strains, Phase IV (KMG-IV): sequencing the most valuable type-strain genomes for metagenomic binning, comparative biology and taxonomic classification.</title>
        <authorList>
            <person name="Goeker M."/>
        </authorList>
    </citation>
    <scope>NUCLEOTIDE SEQUENCE [LARGE SCALE GENOMIC DNA]</scope>
    <source>
        <strain evidence="1 2">DSM 29846</strain>
    </source>
</reference>
<keyword evidence="2" id="KW-1185">Reference proteome</keyword>
<accession>A0ABV2HXY7</accession>
<gene>
    <name evidence="1" type="ORF">ABID26_004570</name>
</gene>
<protein>
    <recommendedName>
        <fullName evidence="3">DUF3085 domain-containing protein</fullName>
    </recommendedName>
</protein>
<comment type="caution">
    <text evidence="1">The sequence shown here is derived from an EMBL/GenBank/DDBJ whole genome shotgun (WGS) entry which is preliminary data.</text>
</comment>
<dbReference type="EMBL" id="JBEPLM010000009">
    <property type="protein sequence ID" value="MET3595158.1"/>
    <property type="molecule type" value="Genomic_DNA"/>
</dbReference>